<dbReference type="PANTHER" id="PTHR35797:SF1">
    <property type="entry name" value="PROTEASE"/>
    <property type="match status" value="1"/>
</dbReference>
<dbReference type="AlphaFoldDB" id="A0A2V1KAL5"/>
<reference evidence="4" key="1">
    <citation type="submission" date="2018-05" db="EMBL/GenBank/DDBJ databases">
        <authorList>
            <person name="Li Y."/>
        </authorList>
    </citation>
    <scope>NUCLEOTIDE SEQUENCE [LARGE SCALE GENOMIC DNA]</scope>
    <source>
        <strain evidence="4">sk1b4</strain>
    </source>
</reference>
<proteinExistence type="predicted"/>
<feature type="transmembrane region" description="Helical" evidence="1">
    <location>
        <begin position="153"/>
        <end position="176"/>
    </location>
</feature>
<dbReference type="EMBL" id="QETB01000003">
    <property type="protein sequence ID" value="PWF26513.1"/>
    <property type="molecule type" value="Genomic_DNA"/>
</dbReference>
<dbReference type="GO" id="GO:0080120">
    <property type="term" value="P:CAAX-box protein maturation"/>
    <property type="evidence" value="ECO:0007669"/>
    <property type="project" value="UniProtKB-ARBA"/>
</dbReference>
<name>A0A2V1KAL5_9ACTO</name>
<keyword evidence="3" id="KW-0378">Hydrolase</keyword>
<feature type="transmembrane region" description="Helical" evidence="1">
    <location>
        <begin position="182"/>
        <end position="202"/>
    </location>
</feature>
<keyword evidence="1" id="KW-0812">Transmembrane</keyword>
<dbReference type="GO" id="GO:0008237">
    <property type="term" value="F:metallopeptidase activity"/>
    <property type="evidence" value="ECO:0007669"/>
    <property type="project" value="UniProtKB-KW"/>
</dbReference>
<dbReference type="RefSeq" id="WP_109093586.1">
    <property type="nucleotide sequence ID" value="NZ_QETB01000003.1"/>
</dbReference>
<feature type="transmembrane region" description="Helical" evidence="1">
    <location>
        <begin position="214"/>
        <end position="233"/>
    </location>
</feature>
<sequence>MATDRRIALEFTAWTFGIAAVVSGTLIVAGRYGYAVHNWVGTPQQLLENLPFSIYILSPAIASYGVLRYRGRVSGPREWLATVFHVRTSPVVYAYVLLVLAVYFLAHIVVSGPSPSTLPLYTLLLSIPGNLIIGGLEESGWAYILQPQLDSKLGYMVSSLLTSFIWLGWHVPLFFIPGTNHSSGVINFWMFAVQIVAFRFFYGAICRIAGRASVFMCVFAHTLFNAGSATFGIPPTTWAGTVTANACVLALAIAAVVVNACWTTKRRRRYEKI</sequence>
<dbReference type="GO" id="GO:0004175">
    <property type="term" value="F:endopeptidase activity"/>
    <property type="evidence" value="ECO:0007669"/>
    <property type="project" value="UniProtKB-ARBA"/>
</dbReference>
<keyword evidence="1" id="KW-0472">Membrane</keyword>
<evidence type="ECO:0000313" key="4">
    <source>
        <dbReference type="Proteomes" id="UP000245283"/>
    </source>
</evidence>
<keyword evidence="3" id="KW-0645">Protease</keyword>
<feature type="transmembrane region" description="Helical" evidence="1">
    <location>
        <begin position="52"/>
        <end position="69"/>
    </location>
</feature>
<dbReference type="OrthoDB" id="3693644at2"/>
<evidence type="ECO:0000259" key="2">
    <source>
        <dbReference type="Pfam" id="PF02517"/>
    </source>
</evidence>
<feature type="transmembrane region" description="Helical" evidence="1">
    <location>
        <begin position="116"/>
        <end position="133"/>
    </location>
</feature>
<organism evidence="3 4">
    <name type="scientific">Ancrocorticia populi</name>
    <dbReference type="NCBI Taxonomy" id="2175228"/>
    <lineage>
        <taxon>Bacteria</taxon>
        <taxon>Bacillati</taxon>
        <taxon>Actinomycetota</taxon>
        <taxon>Actinomycetes</taxon>
        <taxon>Actinomycetales</taxon>
        <taxon>Actinomycetaceae</taxon>
        <taxon>Ancrocorticia</taxon>
    </lineage>
</organism>
<dbReference type="InterPro" id="IPR042150">
    <property type="entry name" value="MmRce1-like"/>
</dbReference>
<feature type="transmembrane region" description="Helical" evidence="1">
    <location>
        <begin position="239"/>
        <end position="262"/>
    </location>
</feature>
<evidence type="ECO:0000256" key="1">
    <source>
        <dbReference type="SAM" id="Phobius"/>
    </source>
</evidence>
<protein>
    <submittedName>
        <fullName evidence="3">CPBP family intramembrane metalloprotease</fullName>
    </submittedName>
</protein>
<evidence type="ECO:0000313" key="3">
    <source>
        <dbReference type="EMBL" id="PWF26513.1"/>
    </source>
</evidence>
<keyword evidence="4" id="KW-1185">Reference proteome</keyword>
<dbReference type="Pfam" id="PF02517">
    <property type="entry name" value="Rce1-like"/>
    <property type="match status" value="1"/>
</dbReference>
<accession>A0A2V1KAL5</accession>
<feature type="transmembrane region" description="Helical" evidence="1">
    <location>
        <begin position="12"/>
        <end position="32"/>
    </location>
</feature>
<gene>
    <name evidence="3" type="ORF">DD236_06585</name>
</gene>
<dbReference type="GO" id="GO:0006508">
    <property type="term" value="P:proteolysis"/>
    <property type="evidence" value="ECO:0007669"/>
    <property type="project" value="UniProtKB-KW"/>
</dbReference>
<keyword evidence="3" id="KW-0482">Metalloprotease</keyword>
<feature type="domain" description="CAAX prenyl protease 2/Lysostaphin resistance protein A-like" evidence="2">
    <location>
        <begin position="123"/>
        <end position="226"/>
    </location>
</feature>
<dbReference type="InterPro" id="IPR003675">
    <property type="entry name" value="Rce1/LyrA-like_dom"/>
</dbReference>
<dbReference type="PANTHER" id="PTHR35797">
    <property type="entry name" value="PROTEASE-RELATED"/>
    <property type="match status" value="1"/>
</dbReference>
<dbReference type="Proteomes" id="UP000245283">
    <property type="component" value="Unassembled WGS sequence"/>
</dbReference>
<keyword evidence="1" id="KW-1133">Transmembrane helix</keyword>
<feature type="transmembrane region" description="Helical" evidence="1">
    <location>
        <begin position="90"/>
        <end position="110"/>
    </location>
</feature>
<comment type="caution">
    <text evidence="3">The sequence shown here is derived from an EMBL/GenBank/DDBJ whole genome shotgun (WGS) entry which is preliminary data.</text>
</comment>